<comment type="subunit">
    <text evidence="6">Forms polymers.</text>
</comment>
<evidence type="ECO:0000256" key="4">
    <source>
        <dbReference type="ARBA" id="ARBA00022960"/>
    </source>
</evidence>
<dbReference type="NCBIfam" id="TIGR00904">
    <property type="entry name" value="mreB"/>
    <property type="match status" value="1"/>
</dbReference>
<accession>A0A7X9IJ35</accession>
<evidence type="ECO:0000256" key="1">
    <source>
        <dbReference type="ARBA" id="ARBA00022490"/>
    </source>
</evidence>
<keyword evidence="2 6" id="KW-0547">Nucleotide-binding</keyword>
<dbReference type="NCBIfam" id="NF010539">
    <property type="entry name" value="PRK13927.1"/>
    <property type="match status" value="1"/>
</dbReference>
<feature type="binding site" evidence="6">
    <location>
        <begin position="19"/>
        <end position="21"/>
    </location>
    <ligand>
        <name>ATP</name>
        <dbReference type="ChEBI" id="CHEBI:30616"/>
    </ligand>
</feature>
<dbReference type="GO" id="GO:0005737">
    <property type="term" value="C:cytoplasm"/>
    <property type="evidence" value="ECO:0007669"/>
    <property type="project" value="UniProtKB-SubCell"/>
</dbReference>
<dbReference type="InterPro" id="IPR004753">
    <property type="entry name" value="MreB"/>
</dbReference>
<evidence type="ECO:0000256" key="6">
    <source>
        <dbReference type="HAMAP-Rule" id="MF_02207"/>
    </source>
</evidence>
<dbReference type="Pfam" id="PF06723">
    <property type="entry name" value="MreB_Mbl"/>
    <property type="match status" value="1"/>
</dbReference>
<evidence type="ECO:0000256" key="3">
    <source>
        <dbReference type="ARBA" id="ARBA00022840"/>
    </source>
</evidence>
<feature type="binding site" evidence="6">
    <location>
        <begin position="291"/>
        <end position="294"/>
    </location>
    <ligand>
        <name>ATP</name>
        <dbReference type="ChEBI" id="CHEBI:30616"/>
    </ligand>
</feature>
<keyword evidence="4 6" id="KW-0133">Cell shape</keyword>
<evidence type="ECO:0000256" key="5">
    <source>
        <dbReference type="ARBA" id="ARBA00023458"/>
    </source>
</evidence>
<dbReference type="EMBL" id="JAAZON010000253">
    <property type="protein sequence ID" value="NMC62683.1"/>
    <property type="molecule type" value="Genomic_DNA"/>
</dbReference>
<dbReference type="GO" id="GO:0005524">
    <property type="term" value="F:ATP binding"/>
    <property type="evidence" value="ECO:0007669"/>
    <property type="project" value="UniProtKB-KW"/>
</dbReference>
<evidence type="ECO:0000313" key="8">
    <source>
        <dbReference type="Proteomes" id="UP000524246"/>
    </source>
</evidence>
<dbReference type="InterPro" id="IPR056546">
    <property type="entry name" value="MreB_MamK-like"/>
</dbReference>
<dbReference type="SUPFAM" id="SSF53067">
    <property type="entry name" value="Actin-like ATPase domain"/>
    <property type="match status" value="2"/>
</dbReference>
<proteinExistence type="inferred from homology"/>
<comment type="function">
    <text evidence="6">Forms membrane-associated dynamic filaments that are essential for cell shape determination. Acts by regulating cell wall synthesis and cell elongation, and thus cell shape. A feedback loop between cell geometry and MreB localization may maintain elongated cell shape by targeting cell wall growth to regions of negative cell wall curvature.</text>
</comment>
<evidence type="ECO:0000256" key="2">
    <source>
        <dbReference type="ARBA" id="ARBA00022741"/>
    </source>
</evidence>
<evidence type="ECO:0000313" key="7">
    <source>
        <dbReference type="EMBL" id="NMC62683.1"/>
    </source>
</evidence>
<keyword evidence="1 6" id="KW-0963">Cytoplasm</keyword>
<dbReference type="CDD" id="cd10225">
    <property type="entry name" value="ASKHA_NBD_MreB-like"/>
    <property type="match status" value="1"/>
</dbReference>
<dbReference type="PANTHER" id="PTHR42749">
    <property type="entry name" value="CELL SHAPE-DETERMINING PROTEIN MREB"/>
    <property type="match status" value="1"/>
</dbReference>
<comment type="similarity">
    <text evidence="5 6">Belongs to the FtsA/MreB family.</text>
</comment>
<feature type="binding site" evidence="6">
    <location>
        <begin position="163"/>
        <end position="165"/>
    </location>
    <ligand>
        <name>ATP</name>
        <dbReference type="ChEBI" id="CHEBI:30616"/>
    </ligand>
</feature>
<reference evidence="7 8" key="1">
    <citation type="journal article" date="2020" name="Biotechnol. Biofuels">
        <title>New insights from the biogas microbiome by comprehensive genome-resolved metagenomics of nearly 1600 species originating from multiple anaerobic digesters.</title>
        <authorList>
            <person name="Campanaro S."/>
            <person name="Treu L."/>
            <person name="Rodriguez-R L.M."/>
            <person name="Kovalovszki A."/>
            <person name="Ziels R.M."/>
            <person name="Maus I."/>
            <person name="Zhu X."/>
            <person name="Kougias P.G."/>
            <person name="Basile A."/>
            <person name="Luo G."/>
            <person name="Schluter A."/>
            <person name="Konstantinidis K.T."/>
            <person name="Angelidaki I."/>
        </authorList>
    </citation>
    <scope>NUCLEOTIDE SEQUENCE [LARGE SCALE GENOMIC DNA]</scope>
    <source>
        <strain evidence="7">AS27yjCOA_65</strain>
    </source>
</reference>
<dbReference type="PRINTS" id="PR01652">
    <property type="entry name" value="SHAPEPROTEIN"/>
</dbReference>
<comment type="subcellular location">
    <subcellularLocation>
        <location evidence="6">Cytoplasm</location>
    </subcellularLocation>
    <text evidence="6">Membrane-associated.</text>
</comment>
<dbReference type="PANTHER" id="PTHR42749:SF1">
    <property type="entry name" value="CELL SHAPE-DETERMINING PROTEIN MREB"/>
    <property type="match status" value="1"/>
</dbReference>
<gene>
    <name evidence="6" type="primary">mreB</name>
    <name evidence="7" type="ORF">GYA55_05875</name>
</gene>
<dbReference type="GO" id="GO:0008360">
    <property type="term" value="P:regulation of cell shape"/>
    <property type="evidence" value="ECO:0007669"/>
    <property type="project" value="UniProtKB-UniRule"/>
</dbReference>
<feature type="binding site" evidence="6">
    <location>
        <begin position="211"/>
        <end position="214"/>
    </location>
    <ligand>
        <name>ATP</name>
        <dbReference type="ChEBI" id="CHEBI:30616"/>
    </ligand>
</feature>
<protein>
    <recommendedName>
        <fullName evidence="6">Cell shape-determining protein MreB</fullName>
    </recommendedName>
</protein>
<dbReference type="HAMAP" id="MF_02207">
    <property type="entry name" value="MreB"/>
    <property type="match status" value="1"/>
</dbReference>
<keyword evidence="3 6" id="KW-0067">ATP-binding</keyword>
<dbReference type="Gene3D" id="3.30.420.40">
    <property type="match status" value="3"/>
</dbReference>
<dbReference type="GO" id="GO:0000902">
    <property type="term" value="P:cell morphogenesis"/>
    <property type="evidence" value="ECO:0007669"/>
    <property type="project" value="InterPro"/>
</dbReference>
<sequence length="340" mass="37150">MISRLKMLWSNDLAMDLGTANTLIYVKKHGIVLNEPSVVAVEEGTRKPLAVGHAAKESFGKTSMNVQCVRPMKDGVIADFDITTAMIERFLFRIRNRWALKRPRIVIGVPSGITQVEKRAVVEAALCSGVSQVILAEEPMAAALGTGLPVDQAIGNMICDIGGGTTEVAIISLNGTIYSHSIRVAGDEMDEAIQRFVRRHFGVEIGIFDAEKIKVILGSALPLSRRRSIRVMGRDLATSFPKEIEIDDEMVREALDEPIDAIISSIMTGIEQITPELAHDIVNRGVYLAGGGSLLKGLDERLSRETGIRFHRAHDPLSCVVRGVGKIVDNLKEFRVLCIS</sequence>
<name>A0A7X9IJ35_9DELT</name>
<dbReference type="InterPro" id="IPR043129">
    <property type="entry name" value="ATPase_NBD"/>
</dbReference>
<organism evidence="7 8">
    <name type="scientific">SAR324 cluster bacterium</name>
    <dbReference type="NCBI Taxonomy" id="2024889"/>
    <lineage>
        <taxon>Bacteria</taxon>
        <taxon>Deltaproteobacteria</taxon>
        <taxon>SAR324 cluster</taxon>
    </lineage>
</organism>
<dbReference type="Proteomes" id="UP000524246">
    <property type="component" value="Unassembled WGS sequence"/>
</dbReference>
<comment type="caution">
    <text evidence="7">The sequence shown here is derived from an EMBL/GenBank/DDBJ whole genome shotgun (WGS) entry which is preliminary data.</text>
</comment>
<dbReference type="AlphaFoldDB" id="A0A7X9IJ35"/>